<keyword evidence="1" id="KW-0472">Membrane</keyword>
<evidence type="ECO:0000259" key="2">
    <source>
        <dbReference type="Pfam" id="PF21001"/>
    </source>
</evidence>
<evidence type="ECO:0000313" key="4">
    <source>
        <dbReference type="Proteomes" id="UP001225316"/>
    </source>
</evidence>
<feature type="transmembrane region" description="Helical" evidence="1">
    <location>
        <begin position="80"/>
        <end position="104"/>
    </location>
</feature>
<feature type="transmembrane region" description="Helical" evidence="1">
    <location>
        <begin position="111"/>
        <end position="133"/>
    </location>
</feature>
<name>A0ABU1ATL2_9BACT</name>
<dbReference type="RefSeq" id="WP_308949564.1">
    <property type="nucleotide sequence ID" value="NZ_JARXHW010000014.1"/>
</dbReference>
<evidence type="ECO:0000256" key="1">
    <source>
        <dbReference type="SAM" id="Phobius"/>
    </source>
</evidence>
<dbReference type="Pfam" id="PF21001">
    <property type="entry name" value="YqiJ_N"/>
    <property type="match status" value="1"/>
</dbReference>
<proteinExistence type="predicted"/>
<keyword evidence="1" id="KW-1133">Transmembrane helix</keyword>
<accession>A0ABU1ATL2</accession>
<reference evidence="3 4" key="1">
    <citation type="submission" date="2023-04" db="EMBL/GenBank/DDBJ databases">
        <title>A novel bacteria isolated from coastal sediment.</title>
        <authorList>
            <person name="Liu X.-J."/>
            <person name="Du Z.-J."/>
        </authorList>
    </citation>
    <scope>NUCLEOTIDE SEQUENCE [LARGE SCALE GENOMIC DNA]</scope>
    <source>
        <strain evidence="3 4">SDUM461003</strain>
    </source>
</reference>
<keyword evidence="1" id="KW-0812">Transmembrane</keyword>
<keyword evidence="4" id="KW-1185">Reference proteome</keyword>
<dbReference type="Proteomes" id="UP001225316">
    <property type="component" value="Unassembled WGS sequence"/>
</dbReference>
<gene>
    <name evidence="3" type="ORF">QEH52_07895</name>
</gene>
<sequence>MIEELFTEALRWYNMPWTLMLILVMLYWSIAVIGVVDLDFLGFDFDVDADVDVDADADIDANTGGGALTGLMEFIHLGSLPLMVVVSGLVICAWSMALIGNFYLNSGGSGIIGFALSAAVAVPGLIVSSLALWPVAVFYQRLEDKTDGNLTMIGRTCHVRSDRVDASFGQAEVSTPEGPLVVNVRLASESAPLQAGDTALIISEDAQRMLYTVRKITNELTKI</sequence>
<dbReference type="EMBL" id="JARXHW010000014">
    <property type="protein sequence ID" value="MDQ8207426.1"/>
    <property type="molecule type" value="Genomic_DNA"/>
</dbReference>
<comment type="caution">
    <text evidence="3">The sequence shown here is derived from an EMBL/GenBank/DDBJ whole genome shotgun (WGS) entry which is preliminary data.</text>
</comment>
<protein>
    <submittedName>
        <fullName evidence="3">DUF1449 family protein</fullName>
    </submittedName>
</protein>
<feature type="domain" description="Inner membrane protein YqiJ N-terminal" evidence="2">
    <location>
        <begin position="18"/>
        <end position="132"/>
    </location>
</feature>
<organism evidence="3 4">
    <name type="scientific">Thalassobacterium maritimum</name>
    <dbReference type="NCBI Taxonomy" id="3041265"/>
    <lineage>
        <taxon>Bacteria</taxon>
        <taxon>Pseudomonadati</taxon>
        <taxon>Verrucomicrobiota</taxon>
        <taxon>Opitutia</taxon>
        <taxon>Puniceicoccales</taxon>
        <taxon>Coraliomargaritaceae</taxon>
        <taxon>Thalassobacterium</taxon>
    </lineage>
</organism>
<feature type="transmembrane region" description="Helical" evidence="1">
    <location>
        <begin position="12"/>
        <end position="36"/>
    </location>
</feature>
<evidence type="ECO:0000313" key="3">
    <source>
        <dbReference type="EMBL" id="MDQ8207426.1"/>
    </source>
</evidence>
<dbReference type="InterPro" id="IPR048376">
    <property type="entry name" value="YqiJ_N"/>
</dbReference>